<organism evidence="2 3">
    <name type="scientific">Microvirga tunisiensis</name>
    <dbReference type="NCBI Taxonomy" id="2108360"/>
    <lineage>
        <taxon>Bacteria</taxon>
        <taxon>Pseudomonadati</taxon>
        <taxon>Pseudomonadota</taxon>
        <taxon>Alphaproteobacteria</taxon>
        <taxon>Hyphomicrobiales</taxon>
        <taxon>Methylobacteriaceae</taxon>
        <taxon>Microvirga</taxon>
    </lineage>
</organism>
<evidence type="ECO:0000259" key="1">
    <source>
        <dbReference type="Pfam" id="PF09361"/>
    </source>
</evidence>
<dbReference type="InterPro" id="IPR018968">
    <property type="entry name" value="Phasin"/>
</dbReference>
<reference evidence="2 3" key="1">
    <citation type="journal article" date="2019" name="Syst. Appl. Microbiol.">
        <title>Microvirga tunisiensis sp. nov., a root nodule symbiotic bacterium isolated from Lupinus micranthus and L. luteus grown in Northern Tunisia.</title>
        <authorList>
            <person name="Msaddak A."/>
            <person name="Rejili M."/>
            <person name="Duran D."/>
            <person name="Mars M."/>
            <person name="Palacios J.M."/>
            <person name="Ruiz-Argueso T."/>
            <person name="Rey L."/>
            <person name="Imperial J."/>
        </authorList>
    </citation>
    <scope>NUCLEOTIDE SEQUENCE [LARGE SCALE GENOMIC DNA]</scope>
    <source>
        <strain evidence="2 3">Lmie10</strain>
    </source>
</reference>
<dbReference type="RefSeq" id="WP_152717540.1">
    <property type="nucleotide sequence ID" value="NZ_VOSJ01000443.1"/>
</dbReference>
<sequence length="122" mass="13117">MNQPFETAQKLGKDSFNATVKALEVATTSTQAIAVETADYAKKSFEQTASTFEKLVGVKSLDKVIEIQTDYVKSAYEGFVAQSTKTGALYTKLAQDSFAPFNALRSATQSTVATAKSTSRAK</sequence>
<name>A0A5N7N600_9HYPH</name>
<dbReference type="AlphaFoldDB" id="A0A5N7N600"/>
<evidence type="ECO:0000313" key="3">
    <source>
        <dbReference type="Proteomes" id="UP000403266"/>
    </source>
</evidence>
<protein>
    <submittedName>
        <fullName evidence="2">Phasin family protein</fullName>
    </submittedName>
</protein>
<feature type="domain" description="Phasin" evidence="1">
    <location>
        <begin position="6"/>
        <end position="103"/>
    </location>
</feature>
<keyword evidence="3" id="KW-1185">Reference proteome</keyword>
<proteinExistence type="predicted"/>
<gene>
    <name evidence="2" type="ORF">FS320_38375</name>
</gene>
<evidence type="ECO:0000313" key="2">
    <source>
        <dbReference type="EMBL" id="MPR30686.1"/>
    </source>
</evidence>
<comment type="caution">
    <text evidence="2">The sequence shown here is derived from an EMBL/GenBank/DDBJ whole genome shotgun (WGS) entry which is preliminary data.</text>
</comment>
<dbReference type="OrthoDB" id="7678100at2"/>
<dbReference type="EMBL" id="VOSK01000424">
    <property type="protein sequence ID" value="MPR30686.1"/>
    <property type="molecule type" value="Genomic_DNA"/>
</dbReference>
<accession>A0A5N7N600</accession>
<dbReference type="Pfam" id="PF09361">
    <property type="entry name" value="Phasin_2"/>
    <property type="match status" value="1"/>
</dbReference>
<dbReference type="Proteomes" id="UP000403266">
    <property type="component" value="Unassembled WGS sequence"/>
</dbReference>